<evidence type="ECO:0000256" key="1">
    <source>
        <dbReference type="PROSITE-ProRule" id="PRU00042"/>
    </source>
</evidence>
<dbReference type="PROSITE" id="PS50157">
    <property type="entry name" value="ZINC_FINGER_C2H2_2"/>
    <property type="match status" value="1"/>
</dbReference>
<feature type="region of interest" description="Disordered" evidence="2">
    <location>
        <begin position="420"/>
        <end position="585"/>
    </location>
</feature>
<keyword evidence="5" id="KW-1185">Reference proteome</keyword>
<name>A0A136JEZ0_9PEZI</name>
<dbReference type="EMBL" id="KQ964246">
    <property type="protein sequence ID" value="KXJ95735.1"/>
    <property type="molecule type" value="Genomic_DNA"/>
</dbReference>
<feature type="compositionally biased region" description="Low complexity" evidence="2">
    <location>
        <begin position="552"/>
        <end position="563"/>
    </location>
</feature>
<accession>A0A136JEZ0</accession>
<dbReference type="STRING" id="196109.A0A136JEZ0"/>
<feature type="region of interest" description="Disordered" evidence="2">
    <location>
        <begin position="1"/>
        <end position="51"/>
    </location>
</feature>
<feature type="domain" description="C2H2-type" evidence="3">
    <location>
        <begin position="261"/>
        <end position="290"/>
    </location>
</feature>
<feature type="region of interest" description="Disordered" evidence="2">
    <location>
        <begin position="201"/>
        <end position="223"/>
    </location>
</feature>
<dbReference type="InParanoid" id="A0A136JEZ0"/>
<protein>
    <recommendedName>
        <fullName evidence="3">C2H2-type domain-containing protein</fullName>
    </recommendedName>
</protein>
<evidence type="ECO:0000313" key="5">
    <source>
        <dbReference type="Proteomes" id="UP000070501"/>
    </source>
</evidence>
<dbReference type="GO" id="GO:0008270">
    <property type="term" value="F:zinc ion binding"/>
    <property type="evidence" value="ECO:0007669"/>
    <property type="project" value="UniProtKB-KW"/>
</dbReference>
<proteinExistence type="predicted"/>
<dbReference type="InterPro" id="IPR013087">
    <property type="entry name" value="Znf_C2H2_type"/>
</dbReference>
<feature type="compositionally biased region" description="Acidic residues" evidence="2">
    <location>
        <begin position="564"/>
        <end position="574"/>
    </location>
</feature>
<keyword evidence="1" id="KW-0862">Zinc</keyword>
<sequence length="585" mass="63258">MPPPLPSPTEGQAPVAYTSKFRLEAPKPPDAGIRPPSDFPSPGRNHAATRPGFMEDVDSLTTKIQHSPPEAVRAAVRRSWQTTLMGSSWHEAFILNMILTTSNNDVISKTVKELAHIVTTGSTQHLIPYFTTADFDNLADQILSRCSNSFLDKALERRLKSIPPRELINALAKAERLGYEQGDVLDDNSERIIGGIPRKVQTTMPSQAPPSTHNPQQPQPPTQQLRCVECGGIFTDGVAYDYHVSNRVCKGQPPGGHGIKYWCPNCGNGFKTKGGLSYHELNKVCGPPRPKPTVPQPHTMVLPPPQPVYSHYAGYGQSVAPPVTQMLSSQVASTPPMARSSADDPYAHLNAATRAKMEEEMREAERKYAPRIKEAEAIEDPAERKRQLGNLHNSFSTRQSGIRKRYGVRLRIRRTRAEIEAQQSRMGISSTQSEADDTPAAKRLRTDTPTSSSVETHAPRVPTAEMSSGLAGTAATPATADPTSGFTSVVNNTNNTNSQGRITPTKQPSLPQAETSNSLGSLQRKGYRVSSHVAQPSSPDRVMSDLGSRGQAASGNASASSASESEDSDDDEEIPAVLPTGNAAK</sequence>
<keyword evidence="1" id="KW-0863">Zinc-finger</keyword>
<feature type="compositionally biased region" description="Polar residues" evidence="2">
    <location>
        <begin position="421"/>
        <end position="433"/>
    </location>
</feature>
<dbReference type="OrthoDB" id="37886at2759"/>
<dbReference type="Gene3D" id="3.30.160.60">
    <property type="entry name" value="Classic Zinc Finger"/>
    <property type="match status" value="1"/>
</dbReference>
<keyword evidence="1" id="KW-0479">Metal-binding</keyword>
<gene>
    <name evidence="4" type="ORF">Micbo1qcDRAFT_230915</name>
</gene>
<feature type="compositionally biased region" description="Polar residues" evidence="2">
    <location>
        <begin position="499"/>
        <end position="521"/>
    </location>
</feature>
<feature type="compositionally biased region" description="Polar residues" evidence="2">
    <location>
        <begin position="201"/>
        <end position="214"/>
    </location>
</feature>
<feature type="compositionally biased region" description="Low complexity" evidence="2">
    <location>
        <begin position="473"/>
        <end position="498"/>
    </location>
</feature>
<evidence type="ECO:0000259" key="3">
    <source>
        <dbReference type="PROSITE" id="PS50157"/>
    </source>
</evidence>
<dbReference type="AlphaFoldDB" id="A0A136JEZ0"/>
<dbReference type="Proteomes" id="UP000070501">
    <property type="component" value="Unassembled WGS sequence"/>
</dbReference>
<evidence type="ECO:0000313" key="4">
    <source>
        <dbReference type="EMBL" id="KXJ95735.1"/>
    </source>
</evidence>
<evidence type="ECO:0000256" key="2">
    <source>
        <dbReference type="SAM" id="MobiDB-lite"/>
    </source>
</evidence>
<organism evidence="4 5">
    <name type="scientific">Microdochium bolleyi</name>
    <dbReference type="NCBI Taxonomy" id="196109"/>
    <lineage>
        <taxon>Eukaryota</taxon>
        <taxon>Fungi</taxon>
        <taxon>Dikarya</taxon>
        <taxon>Ascomycota</taxon>
        <taxon>Pezizomycotina</taxon>
        <taxon>Sordariomycetes</taxon>
        <taxon>Xylariomycetidae</taxon>
        <taxon>Xylariales</taxon>
        <taxon>Microdochiaceae</taxon>
        <taxon>Microdochium</taxon>
    </lineage>
</organism>
<reference evidence="5" key="1">
    <citation type="submission" date="2016-02" db="EMBL/GenBank/DDBJ databases">
        <title>Draft genome sequence of Microdochium bolleyi, a fungal endophyte of beachgrass.</title>
        <authorList>
            <consortium name="DOE Joint Genome Institute"/>
            <person name="David A.S."/>
            <person name="May G."/>
            <person name="Haridas S."/>
            <person name="Lim J."/>
            <person name="Wang M."/>
            <person name="Labutti K."/>
            <person name="Lipzen A."/>
            <person name="Barry K."/>
            <person name="Grigoriev I.V."/>
        </authorList>
    </citation>
    <scope>NUCLEOTIDE SEQUENCE [LARGE SCALE GENOMIC DNA]</scope>
    <source>
        <strain evidence="5">J235TASD1</strain>
    </source>
</reference>